<dbReference type="GO" id="GO:0006334">
    <property type="term" value="P:nucleosome assembly"/>
    <property type="evidence" value="ECO:0007669"/>
    <property type="project" value="TreeGrafter"/>
</dbReference>
<dbReference type="InterPro" id="IPR022043">
    <property type="entry name" value="CAF1A_DD"/>
</dbReference>
<dbReference type="GO" id="GO:0005634">
    <property type="term" value="C:nucleus"/>
    <property type="evidence" value="ECO:0007669"/>
    <property type="project" value="UniProtKB-SubCell"/>
</dbReference>
<feature type="compositionally biased region" description="Acidic residues" evidence="7">
    <location>
        <begin position="387"/>
        <end position="425"/>
    </location>
</feature>
<feature type="compositionally biased region" description="Low complexity" evidence="7">
    <location>
        <begin position="31"/>
        <end position="87"/>
    </location>
</feature>
<dbReference type="Pfam" id="PF12253">
    <property type="entry name" value="CAF1A_dimeriz"/>
    <property type="match status" value="1"/>
</dbReference>
<evidence type="ECO:0000259" key="10">
    <source>
        <dbReference type="Pfam" id="PF21796"/>
    </source>
</evidence>
<evidence type="ECO:0000256" key="6">
    <source>
        <dbReference type="ARBA" id="ARBA00023242"/>
    </source>
</evidence>
<dbReference type="PANTHER" id="PTHR15272">
    <property type="entry name" value="CHROMATIN ASSEMBLY FACTOR 1 SUBUNIT A CAF-1 SUBUNIT A"/>
    <property type="match status" value="1"/>
</dbReference>
<evidence type="ECO:0000259" key="8">
    <source>
        <dbReference type="Pfam" id="PF11600"/>
    </source>
</evidence>
<sequence length="615" mass="67889">MEAAAPVAALAGSQKRPFEDVAEPSTPNNRAISSASSTPLSILSVSTPSPLQRAPTAAAPTSASSSGAPAPTPTPAQSTPASSNAQSAKRRKLTAQEKEEQRVDKEVKAKARAEKKEQKEAEDKLKAQQKEEKNRAKELKKQQDEEEKRRKEEEKRKKEDEKQKKERSQMKLIAFFTKPKSTGDSSVKTTVDNIQTPATGPISLAPCTVVTNTNSAPPSPQKAIVKSAQSDYDRFFLPFSLPAHTILAPYNVFMEKRGARAAAKDRMNKLIAREEVESEPITMETLRSVFPKRRRGLNTATISEVVGLVNSSADDAIELTGEPNANQQKPLDMLKQIPMKYLRFPEDVRPPYYGTYTKLHESVEERKLARNPILRGLKDLNYDYDSEAEWEEPEEGEDLGSEGEEDLDEDGDEDMDGFLDDDDDPEIKRRLLSGDQEPVSSGLCWEDQDGVSILNDGSGAICTDFKEFRMGFLLEPQARSIDPFSTVYWAPEPTPAPVPMRPSMKDGAGNSSMNPPRFPLTSRPVNGLLNGSSSTPKTQVASGAKAVKTKRTIPAEQLPAFKAEVEGQDLTKIAMVEALKKRFPEFPKDAITNTLTLIAKREGKSEKEKRWTIVS</sequence>
<dbReference type="InterPro" id="IPR021644">
    <property type="entry name" value="CAF-1_p150_acidic"/>
</dbReference>
<evidence type="ECO:0000313" key="11">
    <source>
        <dbReference type="EMBL" id="KAF2646708.1"/>
    </source>
</evidence>
<evidence type="ECO:0000256" key="7">
    <source>
        <dbReference type="SAM" id="MobiDB-lite"/>
    </source>
</evidence>
<feature type="region of interest" description="Disordered" evidence="7">
    <location>
        <begin position="387"/>
        <end position="426"/>
    </location>
</feature>
<feature type="domain" description="Chromatin assembly factor 1 p150 subunit acidic region" evidence="8">
    <location>
        <begin position="86"/>
        <end position="188"/>
    </location>
</feature>
<keyword evidence="6" id="KW-0539">Nucleus</keyword>
<evidence type="ECO:0000256" key="3">
    <source>
        <dbReference type="ARBA" id="ARBA00022763"/>
    </source>
</evidence>
<evidence type="ECO:0000256" key="2">
    <source>
        <dbReference type="ARBA" id="ARBA00022705"/>
    </source>
</evidence>
<proteinExistence type="predicted"/>
<dbReference type="Proteomes" id="UP000799753">
    <property type="component" value="Unassembled WGS sequence"/>
</dbReference>
<protein>
    <recommendedName>
        <fullName evidence="13">Chromatin assembly factor 1 subunit A</fullName>
    </recommendedName>
</protein>
<evidence type="ECO:0000256" key="1">
    <source>
        <dbReference type="ARBA" id="ARBA00004123"/>
    </source>
</evidence>
<evidence type="ECO:0008006" key="13">
    <source>
        <dbReference type="Google" id="ProtNLM"/>
    </source>
</evidence>
<dbReference type="PANTHER" id="PTHR15272:SF0">
    <property type="entry name" value="CHROMATIN ASSEMBLY FACTOR 1 SUBUNIT A"/>
    <property type="match status" value="1"/>
</dbReference>
<evidence type="ECO:0000259" key="9">
    <source>
        <dbReference type="Pfam" id="PF12253"/>
    </source>
</evidence>
<dbReference type="InterPro" id="IPR048800">
    <property type="entry name" value="Cac1-like_C"/>
</dbReference>
<keyword evidence="2" id="KW-0235">DNA replication</keyword>
<evidence type="ECO:0000313" key="12">
    <source>
        <dbReference type="Proteomes" id="UP000799753"/>
    </source>
</evidence>
<reference evidence="11" key="1">
    <citation type="journal article" date="2020" name="Stud. Mycol.">
        <title>101 Dothideomycetes genomes: a test case for predicting lifestyles and emergence of pathogens.</title>
        <authorList>
            <person name="Haridas S."/>
            <person name="Albert R."/>
            <person name="Binder M."/>
            <person name="Bloem J."/>
            <person name="Labutti K."/>
            <person name="Salamov A."/>
            <person name="Andreopoulos B."/>
            <person name="Baker S."/>
            <person name="Barry K."/>
            <person name="Bills G."/>
            <person name="Bluhm B."/>
            <person name="Cannon C."/>
            <person name="Castanera R."/>
            <person name="Culley D."/>
            <person name="Daum C."/>
            <person name="Ezra D."/>
            <person name="Gonzalez J."/>
            <person name="Henrissat B."/>
            <person name="Kuo A."/>
            <person name="Liang C."/>
            <person name="Lipzen A."/>
            <person name="Lutzoni F."/>
            <person name="Magnuson J."/>
            <person name="Mondo S."/>
            <person name="Nolan M."/>
            <person name="Ohm R."/>
            <person name="Pangilinan J."/>
            <person name="Park H.-J."/>
            <person name="Ramirez L."/>
            <person name="Alfaro M."/>
            <person name="Sun H."/>
            <person name="Tritt A."/>
            <person name="Yoshinaga Y."/>
            <person name="Zwiers L.-H."/>
            <person name="Turgeon B."/>
            <person name="Goodwin S."/>
            <person name="Spatafora J."/>
            <person name="Crous P."/>
            <person name="Grigoriev I."/>
        </authorList>
    </citation>
    <scope>NUCLEOTIDE SEQUENCE</scope>
    <source>
        <strain evidence="11">CBS 473.64</strain>
    </source>
</reference>
<feature type="compositionally biased region" description="Basic and acidic residues" evidence="7">
    <location>
        <begin position="94"/>
        <end position="169"/>
    </location>
</feature>
<dbReference type="Pfam" id="PF21796">
    <property type="entry name" value="Cac1_C"/>
    <property type="match status" value="1"/>
</dbReference>
<comment type="subcellular location">
    <subcellularLocation>
        <location evidence="1">Nucleus</location>
    </subcellularLocation>
</comment>
<feature type="domain" description="Chromatin assembly factor 1 subunit Cac1-like C-terminal" evidence="10">
    <location>
        <begin position="558"/>
        <end position="613"/>
    </location>
</feature>
<dbReference type="GO" id="GO:0006260">
    <property type="term" value="P:DNA replication"/>
    <property type="evidence" value="ECO:0007669"/>
    <property type="project" value="UniProtKB-KW"/>
</dbReference>
<dbReference type="EMBL" id="MU006776">
    <property type="protein sequence ID" value="KAF2646708.1"/>
    <property type="molecule type" value="Genomic_DNA"/>
</dbReference>
<evidence type="ECO:0000256" key="4">
    <source>
        <dbReference type="ARBA" id="ARBA00023186"/>
    </source>
</evidence>
<keyword evidence="5" id="KW-0234">DNA repair</keyword>
<evidence type="ECO:0000256" key="5">
    <source>
        <dbReference type="ARBA" id="ARBA00023204"/>
    </source>
</evidence>
<dbReference type="OrthoDB" id="79480at2759"/>
<dbReference type="GO" id="GO:0006281">
    <property type="term" value="P:DNA repair"/>
    <property type="evidence" value="ECO:0007669"/>
    <property type="project" value="UniProtKB-KW"/>
</dbReference>
<keyword evidence="12" id="KW-1185">Reference proteome</keyword>
<organism evidence="11 12">
    <name type="scientific">Massarina eburnea CBS 473.64</name>
    <dbReference type="NCBI Taxonomy" id="1395130"/>
    <lineage>
        <taxon>Eukaryota</taxon>
        <taxon>Fungi</taxon>
        <taxon>Dikarya</taxon>
        <taxon>Ascomycota</taxon>
        <taxon>Pezizomycotina</taxon>
        <taxon>Dothideomycetes</taxon>
        <taxon>Pleosporomycetidae</taxon>
        <taxon>Pleosporales</taxon>
        <taxon>Massarineae</taxon>
        <taxon>Massarinaceae</taxon>
        <taxon>Massarina</taxon>
    </lineage>
</organism>
<dbReference type="AlphaFoldDB" id="A0A6A6SJZ1"/>
<dbReference type="GO" id="GO:0033186">
    <property type="term" value="C:CAF-1 complex"/>
    <property type="evidence" value="ECO:0007669"/>
    <property type="project" value="TreeGrafter"/>
</dbReference>
<feature type="domain" description="Chromatin assembly factor 1 subunit A dimerization" evidence="9">
    <location>
        <begin position="340"/>
        <end position="414"/>
    </location>
</feature>
<keyword evidence="4" id="KW-0143">Chaperone</keyword>
<name>A0A6A6SJZ1_9PLEO</name>
<gene>
    <name evidence="11" type="ORF">P280DRAFT_545015</name>
</gene>
<feature type="region of interest" description="Disordered" evidence="7">
    <location>
        <begin position="1"/>
        <end position="171"/>
    </location>
</feature>
<accession>A0A6A6SJZ1</accession>
<dbReference type="Pfam" id="PF11600">
    <property type="entry name" value="CAF1A_acidic"/>
    <property type="match status" value="1"/>
</dbReference>
<keyword evidence="3" id="KW-0227">DNA damage</keyword>